<comment type="catalytic activity">
    <reaction evidence="2">
        <text>N-terminal N-formyl-L-methionyl-[peptide] + H2O = N-terminal L-methionyl-[peptide] + formate</text>
        <dbReference type="Rhea" id="RHEA:24420"/>
        <dbReference type="Rhea" id="RHEA-COMP:10639"/>
        <dbReference type="Rhea" id="RHEA-COMP:10640"/>
        <dbReference type="ChEBI" id="CHEBI:15377"/>
        <dbReference type="ChEBI" id="CHEBI:15740"/>
        <dbReference type="ChEBI" id="CHEBI:49298"/>
        <dbReference type="ChEBI" id="CHEBI:64731"/>
        <dbReference type="EC" id="3.5.1.88"/>
    </reaction>
</comment>
<dbReference type="Proteomes" id="UP000178187">
    <property type="component" value="Unassembled WGS sequence"/>
</dbReference>
<keyword evidence="2" id="KW-0479">Metal-binding</keyword>
<accession>A0A1G1KYM2</accession>
<dbReference type="AlphaFoldDB" id="A0A1G1KYM2"/>
<feature type="binding site" evidence="2">
    <location>
        <position position="94"/>
    </location>
    <ligand>
        <name>Fe cation</name>
        <dbReference type="ChEBI" id="CHEBI:24875"/>
    </ligand>
</feature>
<reference evidence="3 4" key="1">
    <citation type="journal article" date="2016" name="Nat. Commun.">
        <title>Thousands of microbial genomes shed light on interconnected biogeochemical processes in an aquifer system.</title>
        <authorList>
            <person name="Anantharaman K."/>
            <person name="Brown C.T."/>
            <person name="Hug L.A."/>
            <person name="Sharon I."/>
            <person name="Castelle C.J."/>
            <person name="Probst A.J."/>
            <person name="Thomas B.C."/>
            <person name="Singh A."/>
            <person name="Wilkins M.J."/>
            <person name="Karaoz U."/>
            <person name="Brodie E.L."/>
            <person name="Williams K.H."/>
            <person name="Hubbard S.S."/>
            <person name="Banfield J.F."/>
        </authorList>
    </citation>
    <scope>NUCLEOTIDE SEQUENCE [LARGE SCALE GENOMIC DNA]</scope>
</reference>
<evidence type="ECO:0000256" key="1">
    <source>
        <dbReference type="ARBA" id="ARBA00010759"/>
    </source>
</evidence>
<keyword evidence="2" id="KW-0378">Hydrolase</keyword>
<dbReference type="GO" id="GO:0042586">
    <property type="term" value="F:peptide deformylase activity"/>
    <property type="evidence" value="ECO:0007669"/>
    <property type="project" value="UniProtKB-UniRule"/>
</dbReference>
<dbReference type="Pfam" id="PF01327">
    <property type="entry name" value="Pep_deformylase"/>
    <property type="match status" value="1"/>
</dbReference>
<comment type="cofactor">
    <cofactor evidence="2">
        <name>Fe(2+)</name>
        <dbReference type="ChEBI" id="CHEBI:29033"/>
    </cofactor>
    <text evidence="2">Binds 1 Fe(2+) ion.</text>
</comment>
<keyword evidence="2" id="KW-0408">Iron</keyword>
<feature type="binding site" evidence="2">
    <location>
        <position position="136"/>
    </location>
    <ligand>
        <name>Fe cation</name>
        <dbReference type="ChEBI" id="CHEBI:24875"/>
    </ligand>
</feature>
<proteinExistence type="inferred from homology"/>
<dbReference type="HAMAP" id="MF_00163">
    <property type="entry name" value="Pep_deformylase"/>
    <property type="match status" value="1"/>
</dbReference>
<dbReference type="PANTHER" id="PTHR10458">
    <property type="entry name" value="PEPTIDE DEFORMYLASE"/>
    <property type="match status" value="1"/>
</dbReference>
<comment type="function">
    <text evidence="2">Removes the formyl group from the N-terminal Met of newly synthesized proteins. Requires at least a dipeptide for an efficient rate of reaction. N-terminal L-methionine is a prerequisite for activity but the enzyme has broad specificity at other positions.</text>
</comment>
<dbReference type="InterPro" id="IPR023635">
    <property type="entry name" value="Peptide_deformylase"/>
</dbReference>
<feature type="active site" evidence="2">
    <location>
        <position position="137"/>
    </location>
</feature>
<name>A0A1G1KYM2_9BACT</name>
<sequence length="162" mass="18594">MKPYHIYTYPDPILKKISEPVQRIDAEFRTFIKDLDEIMHQQPGGIGIAAPQVGVLKCVIIIDVSRKIQGKAQLVMINPVITAESDFRIFREGCMSIPDFTANVRRANTIKVEWFDLDMKVNRIETDGLEAVCIQHEVDHLNGILFLDRVSSLKIDVFRRKK</sequence>
<dbReference type="PIRSF" id="PIRSF004749">
    <property type="entry name" value="Pep_def"/>
    <property type="match status" value="1"/>
</dbReference>
<dbReference type="CDD" id="cd00487">
    <property type="entry name" value="Pep_deformylase"/>
    <property type="match status" value="1"/>
</dbReference>
<dbReference type="PRINTS" id="PR01576">
    <property type="entry name" value="PDEFORMYLASE"/>
</dbReference>
<protein>
    <recommendedName>
        <fullName evidence="2">Peptide deformylase</fullName>
        <shortName evidence="2">PDF</shortName>
        <ecNumber evidence="2">3.5.1.88</ecNumber>
    </recommendedName>
    <alternativeName>
        <fullName evidence="2">Polypeptide deformylase</fullName>
    </alternativeName>
</protein>
<dbReference type="EMBL" id="MHFR01000037">
    <property type="protein sequence ID" value="OGW98004.1"/>
    <property type="molecule type" value="Genomic_DNA"/>
</dbReference>
<dbReference type="NCBIfam" id="TIGR00079">
    <property type="entry name" value="pept_deformyl"/>
    <property type="match status" value="1"/>
</dbReference>
<evidence type="ECO:0000313" key="4">
    <source>
        <dbReference type="Proteomes" id="UP000178187"/>
    </source>
</evidence>
<gene>
    <name evidence="2" type="primary">def</name>
    <name evidence="3" type="ORF">A3G33_07150</name>
</gene>
<dbReference type="NCBIfam" id="NF001159">
    <property type="entry name" value="PRK00150.1-3"/>
    <property type="match status" value="1"/>
</dbReference>
<dbReference type="GO" id="GO:0006412">
    <property type="term" value="P:translation"/>
    <property type="evidence" value="ECO:0007669"/>
    <property type="project" value="UniProtKB-UniRule"/>
</dbReference>
<organism evidence="3 4">
    <name type="scientific">Candidatus Danuiimicrobium aquiferis</name>
    <dbReference type="NCBI Taxonomy" id="1801832"/>
    <lineage>
        <taxon>Bacteria</taxon>
        <taxon>Pseudomonadati</taxon>
        <taxon>Candidatus Omnitrophota</taxon>
        <taxon>Candidatus Danuiimicrobium</taxon>
    </lineage>
</organism>
<dbReference type="SUPFAM" id="SSF56420">
    <property type="entry name" value="Peptide deformylase"/>
    <property type="match status" value="1"/>
</dbReference>
<evidence type="ECO:0000313" key="3">
    <source>
        <dbReference type="EMBL" id="OGW98004.1"/>
    </source>
</evidence>
<comment type="caution">
    <text evidence="3">The sequence shown here is derived from an EMBL/GenBank/DDBJ whole genome shotgun (WGS) entry which is preliminary data.</text>
</comment>
<comment type="similarity">
    <text evidence="1 2">Belongs to the polypeptide deformylase family.</text>
</comment>
<evidence type="ECO:0000256" key="2">
    <source>
        <dbReference type="HAMAP-Rule" id="MF_00163"/>
    </source>
</evidence>
<keyword evidence="2" id="KW-0648">Protein biosynthesis</keyword>
<dbReference type="Gene3D" id="3.90.45.10">
    <property type="entry name" value="Peptide deformylase"/>
    <property type="match status" value="1"/>
</dbReference>
<dbReference type="PANTHER" id="PTHR10458:SF22">
    <property type="entry name" value="PEPTIDE DEFORMYLASE"/>
    <property type="match status" value="1"/>
</dbReference>
<dbReference type="EC" id="3.5.1.88" evidence="2"/>
<feature type="binding site" evidence="2">
    <location>
        <position position="140"/>
    </location>
    <ligand>
        <name>Fe cation</name>
        <dbReference type="ChEBI" id="CHEBI:24875"/>
    </ligand>
</feature>
<dbReference type="GO" id="GO:0046872">
    <property type="term" value="F:metal ion binding"/>
    <property type="evidence" value="ECO:0007669"/>
    <property type="project" value="UniProtKB-KW"/>
</dbReference>
<dbReference type="InterPro" id="IPR036821">
    <property type="entry name" value="Peptide_deformylase_sf"/>
</dbReference>